<accession>A0ABD6QZ94</accession>
<feature type="non-terminal residue" evidence="1">
    <location>
        <position position="263"/>
    </location>
</feature>
<dbReference type="RefSeq" id="WP_078261191.1">
    <property type="nucleotide sequence ID" value="NZ_MUPB01000004.1"/>
</dbReference>
<proteinExistence type="predicted"/>
<sequence>MAIRFDHNNNSEEWKMLFEKINNGSPFGVIKEVFFYDHSPNNPNNSPKLKQFLEHKRHFIGFVEIVIVPSESLFFIYENEPSVTFNLKNYLLVLATTYCNPTAICYCGNKQDTQNTDTKEIKLLSAKMRGFGEELNSINVELSNPNTFIQSLLKLGSFLHGKTIKFLDNPTNYPPINSVVTPALALWEAMAEIEEHKKNTTFDQNYNSHHYRQSSVQNIKINEIANDLKSGKIVGTKIISDALLSPNYCFMDDENLKDLKKLL</sequence>
<dbReference type="EMBL" id="MUPB01000004">
    <property type="protein sequence ID" value="OOQ20158.1"/>
    <property type="molecule type" value="Genomic_DNA"/>
</dbReference>
<comment type="caution">
    <text evidence="1">The sequence shown here is derived from an EMBL/GenBank/DDBJ whole genome shotgun (WGS) entry which is preliminary data.</text>
</comment>
<reference evidence="1 2" key="1">
    <citation type="journal article" date="2017" name="Front. Cell. Infect. Microbiol.">
        <title>Whole Genome Sequence and Phylogenetic Analysis Show Helicobacter pylori Strains from Latin America Have Followed a Unique Evolution Pathway.</title>
        <authorList>
            <person name="Munoz-Ramirez Z.Y."/>
            <person name="Mendez-Tenorio A."/>
            <person name="Kato I."/>
            <person name="Bravo M.M."/>
            <person name="Rizzato C."/>
            <person name="Thorell K."/>
            <person name="Torres R.C."/>
            <person name="Aviles-Jimenez F."/>
            <person name="Camorlinga M."/>
            <person name="Canzian F."/>
            <person name="Torres J."/>
        </authorList>
    </citation>
    <scope>NUCLEOTIDE SEQUENCE [LARGE SCALE GENOMIC DNA]</scope>
    <source>
        <strain evidence="1 2">CG22371</strain>
    </source>
</reference>
<dbReference type="Proteomes" id="UP000318633">
    <property type="component" value="Unassembled WGS sequence"/>
</dbReference>
<name>A0ABD6QZ94_HELPX</name>
<evidence type="ECO:0000313" key="1">
    <source>
        <dbReference type="EMBL" id="OOQ20158.1"/>
    </source>
</evidence>
<organism evidence="1 2">
    <name type="scientific">Helicobacter pylori</name>
    <name type="common">Campylobacter pylori</name>
    <dbReference type="NCBI Taxonomy" id="210"/>
    <lineage>
        <taxon>Bacteria</taxon>
        <taxon>Pseudomonadati</taxon>
        <taxon>Campylobacterota</taxon>
        <taxon>Epsilonproteobacteria</taxon>
        <taxon>Campylobacterales</taxon>
        <taxon>Helicobacteraceae</taxon>
        <taxon>Helicobacter</taxon>
    </lineage>
</organism>
<gene>
    <name evidence="1" type="ORF">B0X56_00170</name>
</gene>
<evidence type="ECO:0000313" key="2">
    <source>
        <dbReference type="Proteomes" id="UP000318633"/>
    </source>
</evidence>
<protein>
    <submittedName>
        <fullName evidence="1">Uncharacterized protein</fullName>
    </submittedName>
</protein>
<dbReference type="AlphaFoldDB" id="A0ABD6QZ94"/>